<comment type="function">
    <text evidence="1">Required for respiratory activity and maintenance and expression of the mitochondrial genome.</text>
</comment>
<feature type="compositionally biased region" description="Basic and acidic residues" evidence="4">
    <location>
        <begin position="114"/>
        <end position="124"/>
    </location>
</feature>
<dbReference type="Proteomes" id="UP000827549">
    <property type="component" value="Chromosome 6"/>
</dbReference>
<evidence type="ECO:0000256" key="3">
    <source>
        <dbReference type="ARBA" id="ARBA00013566"/>
    </source>
</evidence>
<reference evidence="5" key="1">
    <citation type="submission" date="2023-10" db="EMBL/GenBank/DDBJ databases">
        <authorList>
            <person name="Noh H."/>
        </authorList>
    </citation>
    <scope>NUCLEOTIDE SEQUENCE</scope>
    <source>
        <strain evidence="5">DUCC4014</strain>
    </source>
</reference>
<feature type="region of interest" description="Disordered" evidence="4">
    <location>
        <begin position="29"/>
        <end position="239"/>
    </location>
</feature>
<evidence type="ECO:0000256" key="2">
    <source>
        <dbReference type="ARBA" id="ARBA00010895"/>
    </source>
</evidence>
<evidence type="ECO:0000256" key="1">
    <source>
        <dbReference type="ARBA" id="ARBA00003548"/>
    </source>
</evidence>
<feature type="compositionally biased region" description="Low complexity" evidence="4">
    <location>
        <begin position="133"/>
        <end position="153"/>
    </location>
</feature>
<dbReference type="EMBL" id="CP086719">
    <property type="protein sequence ID" value="WOO84627.1"/>
    <property type="molecule type" value="Genomic_DNA"/>
</dbReference>
<dbReference type="Pfam" id="PF12824">
    <property type="entry name" value="MRP-L20"/>
    <property type="match status" value="1"/>
</dbReference>
<dbReference type="PANTHER" id="PTHR13475">
    <property type="entry name" value="NEUGRIN"/>
    <property type="match status" value="1"/>
</dbReference>
<feature type="compositionally biased region" description="Basic and acidic residues" evidence="4">
    <location>
        <begin position="325"/>
        <end position="344"/>
    </location>
</feature>
<dbReference type="GeneID" id="87811313"/>
<dbReference type="RefSeq" id="XP_062630653.1">
    <property type="nucleotide sequence ID" value="XM_062774669.1"/>
</dbReference>
<name>A0AAF1BL32_9TREE</name>
<feature type="compositionally biased region" description="Basic and acidic residues" evidence="4">
    <location>
        <begin position="64"/>
        <end position="105"/>
    </location>
</feature>
<evidence type="ECO:0000256" key="4">
    <source>
        <dbReference type="SAM" id="MobiDB-lite"/>
    </source>
</evidence>
<comment type="similarity">
    <text evidence="2">Belongs to the RRG9 family.</text>
</comment>
<feature type="compositionally biased region" description="Basic and acidic residues" evidence="4">
    <location>
        <begin position="154"/>
        <end position="172"/>
    </location>
</feature>
<evidence type="ECO:0000313" key="5">
    <source>
        <dbReference type="EMBL" id="WOO84627.1"/>
    </source>
</evidence>
<feature type="compositionally biased region" description="Basic and acidic residues" evidence="4">
    <location>
        <begin position="40"/>
        <end position="52"/>
    </location>
</feature>
<dbReference type="PANTHER" id="PTHR13475:SF3">
    <property type="entry name" value="NEUGRIN"/>
    <property type="match status" value="1"/>
</dbReference>
<evidence type="ECO:0000313" key="6">
    <source>
        <dbReference type="Proteomes" id="UP000827549"/>
    </source>
</evidence>
<dbReference type="GO" id="GO:0005634">
    <property type="term" value="C:nucleus"/>
    <property type="evidence" value="ECO:0007669"/>
    <property type="project" value="TreeGrafter"/>
</dbReference>
<gene>
    <name evidence="5" type="primary">rrg9</name>
    <name evidence="5" type="ORF">LOC62_06G008146</name>
</gene>
<sequence>MLPRAGPSRLAHGLARSIHTTAVARAGAPVRNNFGLRPDAAPRPRTSEDLDLRRRRRPTFGLRDSARDGEDSPRRTFRPRDDARDVEDGPRRTFRPRDSPDEYRPPRQTFGLRSARDDPPRDAESSFTPTPGPRRASFPSRPPRISQADAARAGAERARKWRSAPRDRRDSLLPRGTAPGADKTDTTAEWVGTAYTASPHPARPRGPREQDGAEPAAEGTTPVTPPSPAAAEKAKTRWNPTKKLTFPAMAGIRELHAQDPATFTREMLAEKFGVSWEAINRILKSNNWREKEAKKELGKWDRGADGGLGPVPMIREVFARAGAVKGKEKEEAGTGDKGGRGGNK</sequence>
<protein>
    <recommendedName>
        <fullName evidence="3">Required for respiratory growth protein 9, mitochondrial</fullName>
    </recommendedName>
</protein>
<feature type="region of interest" description="Disordered" evidence="4">
    <location>
        <begin position="322"/>
        <end position="344"/>
    </location>
</feature>
<dbReference type="InterPro" id="IPR010487">
    <property type="entry name" value="NGRN/Rrg9"/>
</dbReference>
<organism evidence="5 6">
    <name type="scientific">Vanrija pseudolonga</name>
    <dbReference type="NCBI Taxonomy" id="143232"/>
    <lineage>
        <taxon>Eukaryota</taxon>
        <taxon>Fungi</taxon>
        <taxon>Dikarya</taxon>
        <taxon>Basidiomycota</taxon>
        <taxon>Agaricomycotina</taxon>
        <taxon>Tremellomycetes</taxon>
        <taxon>Trichosporonales</taxon>
        <taxon>Trichosporonaceae</taxon>
        <taxon>Vanrija</taxon>
    </lineage>
</organism>
<accession>A0AAF1BL32</accession>
<proteinExistence type="inferred from homology"/>
<keyword evidence="6" id="KW-1185">Reference proteome</keyword>
<dbReference type="AlphaFoldDB" id="A0AAF1BL32"/>